<accession>A0ABN9TFK9</accession>
<evidence type="ECO:0008006" key="4">
    <source>
        <dbReference type="Google" id="ProtNLM"/>
    </source>
</evidence>
<name>A0ABN9TFK9_9DINO</name>
<keyword evidence="3" id="KW-1185">Reference proteome</keyword>
<organism evidence="2 3">
    <name type="scientific">Prorocentrum cordatum</name>
    <dbReference type="NCBI Taxonomy" id="2364126"/>
    <lineage>
        <taxon>Eukaryota</taxon>
        <taxon>Sar</taxon>
        <taxon>Alveolata</taxon>
        <taxon>Dinophyceae</taxon>
        <taxon>Prorocentrales</taxon>
        <taxon>Prorocentraceae</taxon>
        <taxon>Prorocentrum</taxon>
    </lineage>
</organism>
<evidence type="ECO:0000313" key="3">
    <source>
        <dbReference type="Proteomes" id="UP001189429"/>
    </source>
</evidence>
<feature type="region of interest" description="Disordered" evidence="1">
    <location>
        <begin position="690"/>
        <end position="710"/>
    </location>
</feature>
<feature type="region of interest" description="Disordered" evidence="1">
    <location>
        <begin position="1"/>
        <end position="94"/>
    </location>
</feature>
<evidence type="ECO:0000256" key="1">
    <source>
        <dbReference type="SAM" id="MobiDB-lite"/>
    </source>
</evidence>
<gene>
    <name evidence="2" type="ORF">PCOR1329_LOCUS38675</name>
</gene>
<protein>
    <recommendedName>
        <fullName evidence="4">RNA-directed RNA polymerase</fullName>
    </recommendedName>
</protein>
<sequence length="1304" mass="139628">GVELAGEPVPEAPVSVMSCASQSSSDEGVELAGEPVPEAPGPGLRRTQATGISCCPESPSCSSEGDGGFSLGGAASEEDGGGLALGRADDAADAWDPSEATRRWFARGAGLSEQSQVLIANVFQTLQRLPLQAVRAVAAAVSGKTRGGHVTSLARRAVADLLHLSTSRVQRTVESLRGHGWVPRPPAVEQVEQGPIAGGQLPDEAAIMRTLTRAALWTRASNAPSAEYLRLVARLRLEGVAVGDKYHTCQHVEDVTFLAARCVRHFDALDFGAPLGGLGIPSSCALLMDGVPVGGAGACGRHGNVEVICMSSVSPHTHRLHSWLASWWVPSAGHGGDALAVGTLQALEHSPLALKLPELRARLTLVAGDGAVVRGGPDRANPGTGAADIIWGTVHPRAGGPRVSTAPAPEPPETALPRTSIVAICTEWDKMHREDIAMVRAIKGTPMAEELFLLASMMDKMFHLGDGSVLLRTAAQEAGVTTLRSARMPGGTRKAVALTREPGHLLDNFRAYANGLRLRDKWRRCNKTATYSANALVDAGRRLTAVKFVVFALLFHDCMRRAVAPWTAIVQSDGLEPWVLEAHKRRRELCMRRALSAARRLREFPRVVVLLCQHATPGERRCLMEAAFYARPGDFFQLDNCDDSARHPWGRLFPRFLLALPALLCEGSPTFQNVELVRMPRWVANAQASGAKPLADPRHDGERSGANPGVAEGAARLAPVRFHYRDPASRPPLGVDMTGKFRNRFRQVQIPGGGLGRVGRCQVPRGLPLVLGDVDAGLAAIEGYIGRLVAAEQSIFGSQGQNDSMRVLVAAMCSCFDWDRLVSTVPTAHDVRQFGVLAHGLLPFLRHTLWPAEGEFPGVAGAVPRQAARAWPAVPALQAQYVLLMRRVRTRAGQPGSGWRRVTGFVVEPVRCYPSVQRFVYLWAQSRGPPPGGPRLASATLMWIASKVTGFLGNALVPRPEQPAAPWEPSKRFAVSSKALVPIGRRRPGPRGSRTSLGGLAHALIPGRRGGIVHVESVLYEIDGSAVSAAVDSDPYFATGGRAAADASQVGSANAWHAVRIHHHCRTMGSAEAPCERVGSLMSARWSKGRGHNPGALMDEVMLHDAKVTVVGGARDEMIVREVSDALLALGKRPLVKPRAAKRRRAEGVVDSRPIDRARAEAEDALAASGRRFHNPDIFSSDEDSGPGEMEITRGLALGAVGAAPPAPAWAAPFSQPSDVAEGRRARQAAARPAMQLPPAVLEEMRRATPDGRVQQLPLFVQDPRVAARPRAGSAVRASLAQWLDSAEGRRWQIERQERYDCAA</sequence>
<feature type="compositionally biased region" description="Low complexity" evidence="1">
    <location>
        <begin position="53"/>
        <end position="64"/>
    </location>
</feature>
<feature type="region of interest" description="Disordered" evidence="1">
    <location>
        <begin position="1209"/>
        <end position="1233"/>
    </location>
</feature>
<proteinExistence type="predicted"/>
<dbReference type="Proteomes" id="UP001189429">
    <property type="component" value="Unassembled WGS sequence"/>
</dbReference>
<comment type="caution">
    <text evidence="2">The sequence shown here is derived from an EMBL/GenBank/DDBJ whole genome shotgun (WGS) entry which is preliminary data.</text>
</comment>
<dbReference type="EMBL" id="CAUYUJ010014679">
    <property type="protein sequence ID" value="CAK0844608.1"/>
    <property type="molecule type" value="Genomic_DNA"/>
</dbReference>
<feature type="non-terminal residue" evidence="2">
    <location>
        <position position="1"/>
    </location>
</feature>
<evidence type="ECO:0000313" key="2">
    <source>
        <dbReference type="EMBL" id="CAK0844608.1"/>
    </source>
</evidence>
<reference evidence="2" key="1">
    <citation type="submission" date="2023-10" db="EMBL/GenBank/DDBJ databases">
        <authorList>
            <person name="Chen Y."/>
            <person name="Shah S."/>
            <person name="Dougan E. K."/>
            <person name="Thang M."/>
            <person name="Chan C."/>
        </authorList>
    </citation>
    <scope>NUCLEOTIDE SEQUENCE [LARGE SCALE GENOMIC DNA]</scope>
</reference>
<feature type="compositionally biased region" description="Low complexity" evidence="1">
    <location>
        <begin position="15"/>
        <end position="44"/>
    </location>
</feature>